<dbReference type="InterPro" id="IPR000086">
    <property type="entry name" value="NUDIX_hydrolase_dom"/>
</dbReference>
<sequence>MLKLLLQLAHALRCFFWWLVRPVTRGVRAILVNSGGKVLLVHHRYERGWLLPGGKTRKNETDIDALRRELKEEIGVSNISQAEKLGEYLNTYEYKKDTVAVFVVRSFTQERTRLFEIEKWSFFDPRNLPEGTSPGTRKRIEEWLGQKQISNQW</sequence>
<dbReference type="InterPro" id="IPR020084">
    <property type="entry name" value="NUDIX_hydrolase_CS"/>
</dbReference>
<dbReference type="PROSITE" id="PS51462">
    <property type="entry name" value="NUDIX"/>
    <property type="match status" value="1"/>
</dbReference>
<dbReference type="Gene3D" id="3.90.79.10">
    <property type="entry name" value="Nucleoside Triphosphate Pyrophosphohydrolase"/>
    <property type="match status" value="1"/>
</dbReference>
<feature type="domain" description="Nudix hydrolase" evidence="3">
    <location>
        <begin position="22"/>
        <end position="145"/>
    </location>
</feature>
<dbReference type="PROSITE" id="PS00893">
    <property type="entry name" value="NUDIX_BOX"/>
    <property type="match status" value="1"/>
</dbReference>
<dbReference type="Pfam" id="PF00293">
    <property type="entry name" value="NUDIX"/>
    <property type="match status" value="1"/>
</dbReference>
<name>A0A1G2N7T2_9BACT</name>
<dbReference type="PANTHER" id="PTHR43046:SF2">
    <property type="entry name" value="8-OXO-DGTP DIPHOSPHATASE-RELATED"/>
    <property type="match status" value="1"/>
</dbReference>
<dbReference type="GO" id="GO:0016787">
    <property type="term" value="F:hydrolase activity"/>
    <property type="evidence" value="ECO:0007669"/>
    <property type="project" value="UniProtKB-KW"/>
</dbReference>
<dbReference type="SUPFAM" id="SSF55811">
    <property type="entry name" value="Nudix"/>
    <property type="match status" value="1"/>
</dbReference>
<evidence type="ECO:0000313" key="4">
    <source>
        <dbReference type="EMBL" id="OHA32160.1"/>
    </source>
</evidence>
<dbReference type="EMBL" id="MHRX01000052">
    <property type="protein sequence ID" value="OHA32160.1"/>
    <property type="molecule type" value="Genomic_DNA"/>
</dbReference>
<organism evidence="4 5">
    <name type="scientific">Candidatus Taylorbacteria bacterium RIFCSPLOWO2_01_FULL_45_15b</name>
    <dbReference type="NCBI Taxonomy" id="1802319"/>
    <lineage>
        <taxon>Bacteria</taxon>
        <taxon>Candidatus Tayloriibacteriota</taxon>
    </lineage>
</organism>
<dbReference type="STRING" id="1802319.A2928_00510"/>
<comment type="caution">
    <text evidence="4">The sequence shown here is derived from an EMBL/GenBank/DDBJ whole genome shotgun (WGS) entry which is preliminary data.</text>
</comment>
<proteinExistence type="predicted"/>
<evidence type="ECO:0000256" key="1">
    <source>
        <dbReference type="ARBA" id="ARBA00001946"/>
    </source>
</evidence>
<dbReference type="AlphaFoldDB" id="A0A1G2N7T2"/>
<dbReference type="InterPro" id="IPR015797">
    <property type="entry name" value="NUDIX_hydrolase-like_dom_sf"/>
</dbReference>
<reference evidence="4 5" key="1">
    <citation type="journal article" date="2016" name="Nat. Commun.">
        <title>Thousands of microbial genomes shed light on interconnected biogeochemical processes in an aquifer system.</title>
        <authorList>
            <person name="Anantharaman K."/>
            <person name="Brown C.T."/>
            <person name="Hug L.A."/>
            <person name="Sharon I."/>
            <person name="Castelle C.J."/>
            <person name="Probst A.J."/>
            <person name="Thomas B.C."/>
            <person name="Singh A."/>
            <person name="Wilkins M.J."/>
            <person name="Karaoz U."/>
            <person name="Brodie E.L."/>
            <person name="Williams K.H."/>
            <person name="Hubbard S.S."/>
            <person name="Banfield J.F."/>
        </authorList>
    </citation>
    <scope>NUCLEOTIDE SEQUENCE [LARGE SCALE GENOMIC DNA]</scope>
</reference>
<protein>
    <recommendedName>
        <fullName evidence="3">Nudix hydrolase domain-containing protein</fullName>
    </recommendedName>
</protein>
<dbReference type="PANTHER" id="PTHR43046">
    <property type="entry name" value="GDP-MANNOSE MANNOSYL HYDROLASE"/>
    <property type="match status" value="1"/>
</dbReference>
<evidence type="ECO:0000313" key="5">
    <source>
        <dbReference type="Proteomes" id="UP000176221"/>
    </source>
</evidence>
<evidence type="ECO:0000259" key="3">
    <source>
        <dbReference type="PROSITE" id="PS51462"/>
    </source>
</evidence>
<keyword evidence="2" id="KW-0378">Hydrolase</keyword>
<comment type="cofactor">
    <cofactor evidence="1">
        <name>Mg(2+)</name>
        <dbReference type="ChEBI" id="CHEBI:18420"/>
    </cofactor>
</comment>
<dbReference type="Proteomes" id="UP000176221">
    <property type="component" value="Unassembled WGS sequence"/>
</dbReference>
<accession>A0A1G2N7T2</accession>
<evidence type="ECO:0000256" key="2">
    <source>
        <dbReference type="ARBA" id="ARBA00022801"/>
    </source>
</evidence>
<gene>
    <name evidence="4" type="ORF">A2928_00510</name>
</gene>